<dbReference type="Gene3D" id="3.55.50.10">
    <property type="entry name" value="Baseplate protein-like domains"/>
    <property type="match status" value="1"/>
</dbReference>
<dbReference type="SUPFAM" id="SSF69279">
    <property type="entry name" value="Phage tail proteins"/>
    <property type="match status" value="2"/>
</dbReference>
<sequence>MGFHKDCYFDFRCEGLPQETFDVVEFKGLEGLSTPYMFEVTLVSPNPDIDLTEVVRSRSTLVLLREAGEEVLFHGILAAFEQTLAYNTAYFYRAVLRPAFWRLSLTHHNQVFLGKSVPEILQTVLKDGGLATDEFELRLTGNYAPCEYVCQYQESHFDFVSRWMEREGIYYFFEQGPDREKLVLTDTASAHVLAAKGGKFSYSQTSGLDHASRTEVVKSFTCRQQMLPAKVKLKDYNYLRPSLDLTVEAAVSERGMGEVYLYGEHFLTPEAGSRLARIRAEELMAGEKRFLGESLIPYLLPGFVFDLQGHFRKDTNARYLTTDIEHEGNQVALLPAAAKDGLGTLATEPYYRNSFTAIPAGVQFRPQRKTEKARFHGSLSAVIDAETDSPYAELDEHGRYKVRLPFDIGGSRAGKASHRLRMVQPYVGSNHGMHFPLHKGTEVLLTFIDGDPDRPVISGAVPNPDNPSPVTSDNLTKNVITSAGGNTIHMEDQEGSQRILLHSPATGTFVRLGAPNDPPPLLRSDQDHDKDKDKDDKTTDDKKEEPEEEEMFGIKLFSAGGMEVSVQSKHEVIMGENTETILGIDYLNRLLSANDITVGLLTEIKLAGVLEYDTEKHKFVIAKDEIAEEKAELTNTLQRLSTQYTQLAAQKSELAGEVNKLAGGQTQLYGEVSKLAGIEEELITDVQKIAANTTFTSGLTQALVGQSLRTIGSQTEAIGVATRSMGEKTDFVGTNVVMASESVRIALEDQELAQLKLLI</sequence>
<keyword evidence="6" id="KW-1185">Reference proteome</keyword>
<comment type="similarity">
    <text evidence="1">Belongs to the VgrG protein family.</text>
</comment>
<dbReference type="KEGG" id="daf:Desaf_2248"/>
<dbReference type="SUPFAM" id="SSF69255">
    <property type="entry name" value="gp5 N-terminal domain-like"/>
    <property type="match status" value="1"/>
</dbReference>
<evidence type="ECO:0000313" key="6">
    <source>
        <dbReference type="Proteomes" id="UP000007844"/>
    </source>
</evidence>
<dbReference type="InterPro" id="IPR017847">
    <property type="entry name" value="T6SS_RhsGE_Vgr_subset"/>
</dbReference>
<gene>
    <name evidence="5" type="ORF">Desaf_2248</name>
</gene>
<accession>F3YX76</accession>
<feature type="region of interest" description="Disordered" evidence="3">
    <location>
        <begin position="508"/>
        <end position="549"/>
    </location>
</feature>
<dbReference type="InterPro" id="IPR006531">
    <property type="entry name" value="Gp5/Vgr_OB"/>
</dbReference>
<dbReference type="SUPFAM" id="SSF69349">
    <property type="entry name" value="Phage fibre proteins"/>
    <property type="match status" value="1"/>
</dbReference>
<protein>
    <submittedName>
        <fullName evidence="5">Rhs element Vgr protein</fullName>
    </submittedName>
</protein>
<organism evidence="5 6">
    <name type="scientific">Desulfocurvibacter africanus subsp. africanus str. Walvis Bay</name>
    <dbReference type="NCBI Taxonomy" id="690850"/>
    <lineage>
        <taxon>Bacteria</taxon>
        <taxon>Pseudomonadati</taxon>
        <taxon>Thermodesulfobacteriota</taxon>
        <taxon>Desulfovibrionia</taxon>
        <taxon>Desulfovibrionales</taxon>
        <taxon>Desulfovibrionaceae</taxon>
        <taxon>Desulfocurvibacter</taxon>
    </lineage>
</organism>
<proteinExistence type="inferred from homology"/>
<dbReference type="Pfam" id="PF04717">
    <property type="entry name" value="Phage_base_V"/>
    <property type="match status" value="1"/>
</dbReference>
<dbReference type="NCBIfam" id="TIGR01646">
    <property type="entry name" value="vgr_GE"/>
    <property type="match status" value="1"/>
</dbReference>
<dbReference type="Gene3D" id="2.40.50.230">
    <property type="entry name" value="Gp5 N-terminal domain"/>
    <property type="match status" value="1"/>
</dbReference>
<dbReference type="HOGENOM" id="CLU_004121_10_0_7"/>
<keyword evidence="2" id="KW-0175">Coiled coil</keyword>
<evidence type="ECO:0000313" key="5">
    <source>
        <dbReference type="EMBL" id="EGJ50574.1"/>
    </source>
</evidence>
<reference evidence="5 6" key="1">
    <citation type="journal article" date="2011" name="J. Bacteriol.">
        <title>Genome sequence of the mercury-methylating and pleomorphic Desulfovibrio africanus Strain Walvis Bay.</title>
        <authorList>
            <person name="Brown S.D."/>
            <person name="Wall J.D."/>
            <person name="Kucken A.M."/>
            <person name="Gilmour C.C."/>
            <person name="Podar M."/>
            <person name="Brandt C.C."/>
            <person name="Teshima H."/>
            <person name="Detter J.C."/>
            <person name="Han C.S."/>
            <person name="Land M.L."/>
            <person name="Lucas S."/>
            <person name="Han J."/>
            <person name="Pennacchio L."/>
            <person name="Nolan M."/>
            <person name="Pitluck S."/>
            <person name="Woyke T."/>
            <person name="Goodwin L."/>
            <person name="Palumbo A.V."/>
            <person name="Elias D.A."/>
        </authorList>
    </citation>
    <scope>NUCLEOTIDE SEQUENCE [LARGE SCALE GENOMIC DNA]</scope>
    <source>
        <strain evidence="5 6">Walvis Bay</strain>
    </source>
</reference>
<dbReference type="eggNOG" id="COG3501">
    <property type="taxonomic scope" value="Bacteria"/>
</dbReference>
<dbReference type="RefSeq" id="WP_014260289.1">
    <property type="nucleotide sequence ID" value="NC_016629.1"/>
</dbReference>
<feature type="coiled-coil region" evidence="2">
    <location>
        <begin position="623"/>
        <end position="657"/>
    </location>
</feature>
<dbReference type="Gene3D" id="4.10.220.110">
    <property type="match status" value="1"/>
</dbReference>
<feature type="domain" description="Gp5/Type VI secretion system Vgr protein OB-fold" evidence="4">
    <location>
        <begin position="395"/>
        <end position="460"/>
    </location>
</feature>
<dbReference type="Pfam" id="PF05954">
    <property type="entry name" value="Phage_GPD"/>
    <property type="match status" value="1"/>
</dbReference>
<evidence type="ECO:0000256" key="1">
    <source>
        <dbReference type="ARBA" id="ARBA00005558"/>
    </source>
</evidence>
<dbReference type="STRING" id="690850.Desaf_2248"/>
<evidence type="ECO:0000256" key="3">
    <source>
        <dbReference type="SAM" id="MobiDB-lite"/>
    </source>
</evidence>
<dbReference type="Proteomes" id="UP000007844">
    <property type="component" value="Chromosome"/>
</dbReference>
<dbReference type="InterPro" id="IPR006533">
    <property type="entry name" value="T6SS_Vgr_RhsGE"/>
</dbReference>
<evidence type="ECO:0000256" key="2">
    <source>
        <dbReference type="SAM" id="Coils"/>
    </source>
</evidence>
<dbReference type="EMBL" id="CP003221">
    <property type="protein sequence ID" value="EGJ50574.1"/>
    <property type="molecule type" value="Genomic_DNA"/>
</dbReference>
<dbReference type="AlphaFoldDB" id="F3YX76"/>
<feature type="compositionally biased region" description="Basic and acidic residues" evidence="3">
    <location>
        <begin position="524"/>
        <end position="545"/>
    </location>
</feature>
<dbReference type="Gene3D" id="2.30.110.50">
    <property type="match status" value="1"/>
</dbReference>
<evidence type="ECO:0000259" key="4">
    <source>
        <dbReference type="Pfam" id="PF04717"/>
    </source>
</evidence>
<dbReference type="InterPro" id="IPR037026">
    <property type="entry name" value="Vgr_OB-fold_dom_sf"/>
</dbReference>
<name>F3YX76_DESAF</name>
<dbReference type="NCBIfam" id="TIGR03361">
    <property type="entry name" value="VI_Rhs_Vgr"/>
    <property type="match status" value="1"/>
</dbReference>